<feature type="transmembrane region" description="Helical" evidence="1">
    <location>
        <begin position="72"/>
        <end position="95"/>
    </location>
</feature>
<organism evidence="2 3">
    <name type="scientific">Hibiscus sabdariffa</name>
    <name type="common">roselle</name>
    <dbReference type="NCBI Taxonomy" id="183260"/>
    <lineage>
        <taxon>Eukaryota</taxon>
        <taxon>Viridiplantae</taxon>
        <taxon>Streptophyta</taxon>
        <taxon>Embryophyta</taxon>
        <taxon>Tracheophyta</taxon>
        <taxon>Spermatophyta</taxon>
        <taxon>Magnoliopsida</taxon>
        <taxon>eudicotyledons</taxon>
        <taxon>Gunneridae</taxon>
        <taxon>Pentapetalae</taxon>
        <taxon>rosids</taxon>
        <taxon>malvids</taxon>
        <taxon>Malvales</taxon>
        <taxon>Malvaceae</taxon>
        <taxon>Malvoideae</taxon>
        <taxon>Hibiscus</taxon>
    </lineage>
</organism>
<evidence type="ECO:0000256" key="1">
    <source>
        <dbReference type="SAM" id="Phobius"/>
    </source>
</evidence>
<evidence type="ECO:0000313" key="2">
    <source>
        <dbReference type="EMBL" id="KAK9020600.1"/>
    </source>
</evidence>
<keyword evidence="1" id="KW-0812">Transmembrane</keyword>
<protein>
    <submittedName>
        <fullName evidence="2">Uncharacterized protein</fullName>
    </submittedName>
</protein>
<name>A0ABR2S691_9ROSI</name>
<keyword evidence="1" id="KW-0472">Membrane</keyword>
<dbReference type="EMBL" id="JBBPBN010000016">
    <property type="protein sequence ID" value="KAK9020600.1"/>
    <property type="molecule type" value="Genomic_DNA"/>
</dbReference>
<keyword evidence="1" id="KW-1133">Transmembrane helix</keyword>
<proteinExistence type="predicted"/>
<reference evidence="2 3" key="1">
    <citation type="journal article" date="2024" name="G3 (Bethesda)">
        <title>Genome assembly of Hibiscus sabdariffa L. provides insights into metabolisms of medicinal natural products.</title>
        <authorList>
            <person name="Kim T."/>
        </authorList>
    </citation>
    <scope>NUCLEOTIDE SEQUENCE [LARGE SCALE GENOMIC DNA]</scope>
    <source>
        <strain evidence="2">TK-2024</strain>
        <tissue evidence="2">Old leaves</tissue>
    </source>
</reference>
<accession>A0ABR2S691</accession>
<keyword evidence="3" id="KW-1185">Reference proteome</keyword>
<sequence>MGLPSSRFHGSFGVSNDCLVVVLEGVGFSLTVSQISSLSEFSEHSCFKDPDFFILCLPGDCWCLTPDLFVQLFFSGFPCSWCLILVVYRACWLIVELLGVVPVPFSYIVMSYCLWVTYDIAIVSWNVKGLGKFETIWTSKFLIDKHRPSVIFLSETKQHGSI</sequence>
<dbReference type="Proteomes" id="UP001396334">
    <property type="component" value="Unassembled WGS sequence"/>
</dbReference>
<evidence type="ECO:0000313" key="3">
    <source>
        <dbReference type="Proteomes" id="UP001396334"/>
    </source>
</evidence>
<gene>
    <name evidence="2" type="ORF">V6N11_010619</name>
</gene>
<comment type="caution">
    <text evidence="2">The sequence shown here is derived from an EMBL/GenBank/DDBJ whole genome shotgun (WGS) entry which is preliminary data.</text>
</comment>